<dbReference type="PANTHER" id="PTHR33295:SF7">
    <property type="entry name" value="ATPASE"/>
    <property type="match status" value="1"/>
</dbReference>
<reference evidence="3" key="1">
    <citation type="journal article" date="2021" name="PeerJ">
        <title>Extensive microbial diversity within the chicken gut microbiome revealed by metagenomics and culture.</title>
        <authorList>
            <person name="Gilroy R."/>
            <person name="Ravi A."/>
            <person name="Getino M."/>
            <person name="Pursley I."/>
            <person name="Horton D.L."/>
            <person name="Alikhan N.F."/>
            <person name="Baker D."/>
            <person name="Gharbi K."/>
            <person name="Hall N."/>
            <person name="Watson M."/>
            <person name="Adriaenssens E.M."/>
            <person name="Foster-Nyarko E."/>
            <person name="Jarju S."/>
            <person name="Secka A."/>
            <person name="Antonio M."/>
            <person name="Oren A."/>
            <person name="Chaudhuri R.R."/>
            <person name="La Ragione R."/>
            <person name="Hildebrand F."/>
            <person name="Pallen M.J."/>
        </authorList>
    </citation>
    <scope>NUCLEOTIDE SEQUENCE</scope>
    <source>
        <strain evidence="3">ChiHjej9B8-1298</strain>
    </source>
</reference>
<protein>
    <submittedName>
        <fullName evidence="3">AAA family ATPase</fullName>
    </submittedName>
</protein>
<dbReference type="Proteomes" id="UP000824028">
    <property type="component" value="Unassembled WGS sequence"/>
</dbReference>
<dbReference type="PANTHER" id="PTHR33295">
    <property type="entry name" value="ATPASE"/>
    <property type="match status" value="1"/>
</dbReference>
<dbReference type="InterPro" id="IPR041682">
    <property type="entry name" value="AAA_14"/>
</dbReference>
<feature type="domain" description="DUF4143" evidence="2">
    <location>
        <begin position="221"/>
        <end position="382"/>
    </location>
</feature>
<evidence type="ECO:0000313" key="3">
    <source>
        <dbReference type="EMBL" id="HIZ33999.1"/>
    </source>
</evidence>
<dbReference type="EMBL" id="DXBX01000089">
    <property type="protein sequence ID" value="HIZ33999.1"/>
    <property type="molecule type" value="Genomic_DNA"/>
</dbReference>
<gene>
    <name evidence="3" type="ORF">H9814_10790</name>
</gene>
<dbReference type="Pfam" id="PF13173">
    <property type="entry name" value="AAA_14"/>
    <property type="match status" value="1"/>
</dbReference>
<evidence type="ECO:0000259" key="1">
    <source>
        <dbReference type="Pfam" id="PF13173"/>
    </source>
</evidence>
<dbReference type="Pfam" id="PF13635">
    <property type="entry name" value="DUF4143"/>
    <property type="match status" value="1"/>
</dbReference>
<evidence type="ECO:0000259" key="2">
    <source>
        <dbReference type="Pfam" id="PF13635"/>
    </source>
</evidence>
<sequence length="433" mass="49545">MKRKIFKELCRWKESESRKPLVLLGARQVGKTWIMKDFGRQEYERVAYVNCDEEPRMKDLLALDYDLDRILLGLQAITGVKIEAGNTLVILDEIQEIPRGLHCLKYFYENAPQYHVMVAGSLLGGTLGRGENFPVGQVDLLHMYPMSFCEFLDAVGDESWNELLRSGDTRLIHGMGPKFIDLLRQYYFVGGMPEAVASYVSRKDLAEVRRVQSAILEAYRNDISKHTTARESMRIGQVLDSLPSQLAKENKKFVYGAIRKGARATDFELAIQWLMDAGIVYKVKRVREVRMPLKFYEDLSAFKLFLLDCGLLACMVEAPAGQMLLGGDVFVEFKGAFTEQFVLQQFKSLSLNPYYWSSEKTSAEIDFVIQKGERVIPVEVKAEENVRSKSLSQYIKDNEGLKGLRISMRGYMDQGWMENIPLYGIEPFLESHQ</sequence>
<dbReference type="InterPro" id="IPR025420">
    <property type="entry name" value="DUF4143"/>
</dbReference>
<dbReference type="AlphaFoldDB" id="A0A9D2J361"/>
<reference evidence="3" key="2">
    <citation type="submission" date="2021-04" db="EMBL/GenBank/DDBJ databases">
        <authorList>
            <person name="Gilroy R."/>
        </authorList>
    </citation>
    <scope>NUCLEOTIDE SEQUENCE</scope>
    <source>
        <strain evidence="3">ChiHjej9B8-1298</strain>
    </source>
</reference>
<proteinExistence type="predicted"/>
<comment type="caution">
    <text evidence="3">The sequence shown here is derived from an EMBL/GenBank/DDBJ whole genome shotgun (WGS) entry which is preliminary data.</text>
</comment>
<name>A0A9D2J361_9BACE</name>
<feature type="domain" description="AAA" evidence="1">
    <location>
        <begin position="18"/>
        <end position="152"/>
    </location>
</feature>
<organism evidence="3 4">
    <name type="scientific">Candidatus Bacteroides merdigallinarum</name>
    <dbReference type="NCBI Taxonomy" id="2838473"/>
    <lineage>
        <taxon>Bacteria</taxon>
        <taxon>Pseudomonadati</taxon>
        <taxon>Bacteroidota</taxon>
        <taxon>Bacteroidia</taxon>
        <taxon>Bacteroidales</taxon>
        <taxon>Bacteroidaceae</taxon>
        <taxon>Bacteroides</taxon>
    </lineage>
</organism>
<dbReference type="SUPFAM" id="SSF52540">
    <property type="entry name" value="P-loop containing nucleoside triphosphate hydrolases"/>
    <property type="match status" value="1"/>
</dbReference>
<accession>A0A9D2J361</accession>
<evidence type="ECO:0000313" key="4">
    <source>
        <dbReference type="Proteomes" id="UP000824028"/>
    </source>
</evidence>
<dbReference type="InterPro" id="IPR027417">
    <property type="entry name" value="P-loop_NTPase"/>
</dbReference>